<keyword evidence="6" id="KW-0482">Metalloprotease</keyword>
<evidence type="ECO:0000256" key="5">
    <source>
        <dbReference type="ARBA" id="ARBA00022833"/>
    </source>
</evidence>
<feature type="transmembrane region" description="Helical" evidence="7">
    <location>
        <begin position="239"/>
        <end position="256"/>
    </location>
</feature>
<keyword evidence="7" id="KW-0812">Transmembrane</keyword>
<sequence length="427" mass="45230">MIADAIPWVLGAVLLLFVGWPRRRMRISQVYRVSPRDLWDAAVPHPSRPNLYDAIERYDWAPGSDREAMIQYRGAGRAHYAHDLAEDRLEAGQLIVTLNGAGEAAEKLTCQVAIRPDPGGARIDMDIAFETIGRRGAWQWMQVLMRGLTGASLRAQLNAVLTKSGAFDRYSALHGAAPAGASLLGMRVSGVALLLAVIACGWWALTFGPWLALALVVGMVAHEAGHVAVMRAFGDRSSAFYFVPFLGGVAIGRMNHAQDWRHAAMVLGGPVAGLASALVAGGLGWMMDSDFLLACGAFFAVLNLFNLVPVPPLDGGQLALIVLRPMLPAPVLRHVATALAGAGFLLALWQGMGLLTVVLGAFTLAALLAPGGLVPAGREALARGHAVLLALASLALAAVLAWLYVAITDAYGLYPLLRALMDGPFAD</sequence>
<keyword evidence="4" id="KW-0378">Hydrolase</keyword>
<dbReference type="PANTHER" id="PTHR39188:SF3">
    <property type="entry name" value="STAGE IV SPORULATION PROTEIN FB"/>
    <property type="match status" value="1"/>
</dbReference>
<comment type="cofactor">
    <cofactor evidence="1">
        <name>Zn(2+)</name>
        <dbReference type="ChEBI" id="CHEBI:29105"/>
    </cofactor>
</comment>
<keyword evidence="7" id="KW-1133">Transmembrane helix</keyword>
<evidence type="ECO:0000256" key="3">
    <source>
        <dbReference type="ARBA" id="ARBA00022670"/>
    </source>
</evidence>
<feature type="transmembrane region" description="Helical" evidence="7">
    <location>
        <begin position="6"/>
        <end position="22"/>
    </location>
</feature>
<comment type="similarity">
    <text evidence="2">Belongs to the peptidase M50B family.</text>
</comment>
<evidence type="ECO:0000256" key="6">
    <source>
        <dbReference type="ARBA" id="ARBA00023049"/>
    </source>
</evidence>
<keyword evidence="7" id="KW-0472">Membrane</keyword>
<dbReference type="RefSeq" id="WP_244407168.1">
    <property type="nucleotide sequence ID" value="NZ_AP025637.1"/>
</dbReference>
<organism evidence="8 9">
    <name type="scientific">Roseomonas fluvialis</name>
    <dbReference type="NCBI Taxonomy" id="1750527"/>
    <lineage>
        <taxon>Bacteria</taxon>
        <taxon>Pseudomonadati</taxon>
        <taxon>Pseudomonadota</taxon>
        <taxon>Alphaproteobacteria</taxon>
        <taxon>Acetobacterales</taxon>
        <taxon>Roseomonadaceae</taxon>
        <taxon>Roseomonas</taxon>
    </lineage>
</organism>
<evidence type="ECO:0000313" key="8">
    <source>
        <dbReference type="EMBL" id="BDG72988.1"/>
    </source>
</evidence>
<feature type="transmembrane region" description="Helical" evidence="7">
    <location>
        <begin position="355"/>
        <end position="374"/>
    </location>
</feature>
<evidence type="ECO:0008006" key="10">
    <source>
        <dbReference type="Google" id="ProtNLM"/>
    </source>
</evidence>
<feature type="transmembrane region" description="Helical" evidence="7">
    <location>
        <begin position="386"/>
        <end position="407"/>
    </location>
</feature>
<dbReference type="EMBL" id="AP025637">
    <property type="protein sequence ID" value="BDG72988.1"/>
    <property type="molecule type" value="Genomic_DNA"/>
</dbReference>
<evidence type="ECO:0000313" key="9">
    <source>
        <dbReference type="Proteomes" id="UP000831327"/>
    </source>
</evidence>
<feature type="transmembrane region" description="Helical" evidence="7">
    <location>
        <begin position="291"/>
        <end position="310"/>
    </location>
</feature>
<dbReference type="PANTHER" id="PTHR39188">
    <property type="entry name" value="MEMBRANE-ASSOCIATED ZINC METALLOPROTEASE M50B"/>
    <property type="match status" value="1"/>
</dbReference>
<reference evidence="8 9" key="1">
    <citation type="journal article" date="2016" name="Microbes Environ.">
        <title>Phylogenetically diverse aerobic anoxygenic phototrophic bacteria isolated from epilithic biofilms in Tama river, Japan.</title>
        <authorList>
            <person name="Hirose S."/>
            <person name="Matsuura K."/>
            <person name="Haruta S."/>
        </authorList>
    </citation>
    <scope>NUCLEOTIDE SEQUENCE [LARGE SCALE GENOMIC DNA]</scope>
    <source>
        <strain evidence="8 9">S08</strain>
    </source>
</reference>
<dbReference type="Proteomes" id="UP000831327">
    <property type="component" value="Chromosome"/>
</dbReference>
<evidence type="ECO:0000256" key="7">
    <source>
        <dbReference type="SAM" id="Phobius"/>
    </source>
</evidence>
<protein>
    <recommendedName>
        <fullName evidence="10">Site-2 protease family protein</fullName>
    </recommendedName>
</protein>
<evidence type="ECO:0000256" key="1">
    <source>
        <dbReference type="ARBA" id="ARBA00001947"/>
    </source>
</evidence>
<evidence type="ECO:0000256" key="4">
    <source>
        <dbReference type="ARBA" id="ARBA00022801"/>
    </source>
</evidence>
<gene>
    <name evidence="8" type="ORF">Rmf_29170</name>
</gene>
<keyword evidence="3" id="KW-0645">Protease</keyword>
<feature type="transmembrane region" description="Helical" evidence="7">
    <location>
        <begin position="191"/>
        <end position="219"/>
    </location>
</feature>
<evidence type="ECO:0000256" key="2">
    <source>
        <dbReference type="ARBA" id="ARBA00007931"/>
    </source>
</evidence>
<name>A0ABM7Y520_9PROT</name>
<proteinExistence type="inferred from homology"/>
<accession>A0ABM7Y520</accession>
<feature type="transmembrane region" description="Helical" evidence="7">
    <location>
        <begin position="263"/>
        <end position="285"/>
    </location>
</feature>
<keyword evidence="9" id="KW-1185">Reference proteome</keyword>
<keyword evidence="5" id="KW-0862">Zinc</keyword>